<keyword evidence="3" id="KW-0378">Hydrolase</keyword>
<dbReference type="RefSeq" id="WP_309903795.1">
    <property type="nucleotide sequence ID" value="NZ_JAVDRF010000007.1"/>
</dbReference>
<feature type="transmembrane region" description="Helical" evidence="1">
    <location>
        <begin position="152"/>
        <end position="169"/>
    </location>
</feature>
<keyword evidence="1" id="KW-0472">Membrane</keyword>
<dbReference type="SMART" id="SM00014">
    <property type="entry name" value="acidPPc"/>
    <property type="match status" value="1"/>
</dbReference>
<sequence length="187" mass="19968">MSALMDLNIALFRVLGAGYQPDAHFLWLAGIVAEDSAWLCVALMAWAAWWHPAQRFHVLGALLAAAVASALAHVLAEAIAMPRPFVMGLSPAHIEHGVRGSLPSAHATVMFTIGLVFCLRAALRKTGLAILGVAFVTGLARVYVGVHFPLDVIAGLLLAGLITVVFWGLEQLVRRFVPLSTRSGQRG</sequence>
<evidence type="ECO:0000313" key="4">
    <source>
        <dbReference type="Proteomes" id="UP001184230"/>
    </source>
</evidence>
<name>A0ABU1NGV2_9BURK</name>
<evidence type="ECO:0000256" key="1">
    <source>
        <dbReference type="SAM" id="Phobius"/>
    </source>
</evidence>
<comment type="caution">
    <text evidence="3">The sequence shown here is derived from an EMBL/GenBank/DDBJ whole genome shotgun (WGS) entry which is preliminary data.</text>
</comment>
<dbReference type="Gene3D" id="1.20.144.10">
    <property type="entry name" value="Phosphatidic acid phosphatase type 2/haloperoxidase"/>
    <property type="match status" value="1"/>
</dbReference>
<feature type="transmembrane region" description="Helical" evidence="1">
    <location>
        <begin position="56"/>
        <end position="80"/>
    </location>
</feature>
<proteinExistence type="predicted"/>
<dbReference type="Pfam" id="PF01569">
    <property type="entry name" value="PAP2"/>
    <property type="match status" value="1"/>
</dbReference>
<evidence type="ECO:0000313" key="3">
    <source>
        <dbReference type="EMBL" id="MDR6537689.1"/>
    </source>
</evidence>
<dbReference type="Proteomes" id="UP001184230">
    <property type="component" value="Unassembled WGS sequence"/>
</dbReference>
<feature type="domain" description="Phosphatidic acid phosphatase type 2/haloperoxidase" evidence="2">
    <location>
        <begin position="58"/>
        <end position="167"/>
    </location>
</feature>
<organism evidence="3 4">
    <name type="scientific">Variovorax soli</name>
    <dbReference type="NCBI Taxonomy" id="376815"/>
    <lineage>
        <taxon>Bacteria</taxon>
        <taxon>Pseudomonadati</taxon>
        <taxon>Pseudomonadota</taxon>
        <taxon>Betaproteobacteria</taxon>
        <taxon>Burkholderiales</taxon>
        <taxon>Comamonadaceae</taxon>
        <taxon>Variovorax</taxon>
    </lineage>
</organism>
<dbReference type="InterPro" id="IPR036938">
    <property type="entry name" value="PAP2/HPO_sf"/>
</dbReference>
<keyword evidence="1" id="KW-1133">Transmembrane helix</keyword>
<dbReference type="EMBL" id="JAVDRF010000007">
    <property type="protein sequence ID" value="MDR6537689.1"/>
    <property type="molecule type" value="Genomic_DNA"/>
</dbReference>
<keyword evidence="4" id="KW-1185">Reference proteome</keyword>
<dbReference type="GO" id="GO:0050380">
    <property type="term" value="F:undecaprenyl-diphosphatase activity"/>
    <property type="evidence" value="ECO:0007669"/>
    <property type="project" value="UniProtKB-EC"/>
</dbReference>
<feature type="transmembrane region" description="Helical" evidence="1">
    <location>
        <begin position="100"/>
        <end position="119"/>
    </location>
</feature>
<gene>
    <name evidence="3" type="ORF">J2739_003470</name>
</gene>
<feature type="transmembrane region" description="Helical" evidence="1">
    <location>
        <begin position="126"/>
        <end position="146"/>
    </location>
</feature>
<dbReference type="PANTHER" id="PTHR14969">
    <property type="entry name" value="SPHINGOSINE-1-PHOSPHATE PHOSPHOHYDROLASE"/>
    <property type="match status" value="1"/>
</dbReference>
<keyword evidence="1" id="KW-0812">Transmembrane</keyword>
<dbReference type="PANTHER" id="PTHR14969:SF13">
    <property type="entry name" value="AT30094P"/>
    <property type="match status" value="1"/>
</dbReference>
<dbReference type="InterPro" id="IPR000326">
    <property type="entry name" value="PAP2/HPO"/>
</dbReference>
<dbReference type="EC" id="3.6.1.27" evidence="3"/>
<feature type="transmembrane region" description="Helical" evidence="1">
    <location>
        <begin position="25"/>
        <end position="49"/>
    </location>
</feature>
<evidence type="ECO:0000259" key="2">
    <source>
        <dbReference type="SMART" id="SM00014"/>
    </source>
</evidence>
<dbReference type="SUPFAM" id="SSF48317">
    <property type="entry name" value="Acid phosphatase/Vanadium-dependent haloperoxidase"/>
    <property type="match status" value="1"/>
</dbReference>
<accession>A0ABU1NGV2</accession>
<protein>
    <submittedName>
        <fullName evidence="3">Undecaprenyl-diphosphatase</fullName>
        <ecNumber evidence="3">3.6.1.27</ecNumber>
    </submittedName>
</protein>
<reference evidence="3 4" key="1">
    <citation type="submission" date="2023-07" db="EMBL/GenBank/DDBJ databases">
        <title>Sorghum-associated microbial communities from plants grown in Nebraska, USA.</title>
        <authorList>
            <person name="Schachtman D."/>
        </authorList>
    </citation>
    <scope>NUCLEOTIDE SEQUENCE [LARGE SCALE GENOMIC DNA]</scope>
    <source>
        <strain evidence="3 4">DS1781</strain>
    </source>
</reference>